<dbReference type="SMART" id="SM00448">
    <property type="entry name" value="REC"/>
    <property type="match status" value="1"/>
</dbReference>
<dbReference type="SUPFAM" id="SSF52172">
    <property type="entry name" value="CheY-like"/>
    <property type="match status" value="1"/>
</dbReference>
<dbReference type="InterPro" id="IPR025669">
    <property type="entry name" value="AAA_dom"/>
</dbReference>
<dbReference type="InterPro" id="IPR027417">
    <property type="entry name" value="P-loop_NTPase"/>
</dbReference>
<reference evidence="6" key="1">
    <citation type="journal article" date="2019" name="Microbiology">
        <title>Complete Genome Sequence of an Uncultured Bacterium of the Candidate Phylum Bipolaricaulota.</title>
        <authorList>
            <person name="Kadnikov V.V."/>
            <person name="Mardanov A.V."/>
            <person name="Beletsky A.V."/>
            <person name="Frank Y.A."/>
            <person name="Karnachuk O.V."/>
            <person name="Ravin N.V."/>
        </authorList>
    </citation>
    <scope>NUCLEOTIDE SEQUENCE [LARGE SCALE GENOMIC DNA]</scope>
</reference>
<dbReference type="GO" id="GO:0051782">
    <property type="term" value="P:negative regulation of cell division"/>
    <property type="evidence" value="ECO:0007669"/>
    <property type="project" value="TreeGrafter"/>
</dbReference>
<dbReference type="KEGG" id="salq:SYNTR_1698"/>
<dbReference type="GO" id="GO:0009898">
    <property type="term" value="C:cytoplasmic side of plasma membrane"/>
    <property type="evidence" value="ECO:0007669"/>
    <property type="project" value="TreeGrafter"/>
</dbReference>
<dbReference type="PANTHER" id="PTHR43384:SF13">
    <property type="entry name" value="SLR0110 PROTEIN"/>
    <property type="match status" value="1"/>
</dbReference>
<dbReference type="AlphaFoldDB" id="A0A6I6DDU5"/>
<dbReference type="Gene3D" id="3.40.50.2300">
    <property type="match status" value="1"/>
</dbReference>
<evidence type="ECO:0000256" key="2">
    <source>
        <dbReference type="ARBA" id="ARBA00024867"/>
    </source>
</evidence>
<dbReference type="InterPro" id="IPR011006">
    <property type="entry name" value="CheY-like_superfamily"/>
</dbReference>
<dbReference type="InterPro" id="IPR001789">
    <property type="entry name" value="Sig_transdc_resp-reg_receiver"/>
</dbReference>
<dbReference type="GO" id="GO:0005524">
    <property type="term" value="F:ATP binding"/>
    <property type="evidence" value="ECO:0007669"/>
    <property type="project" value="TreeGrafter"/>
</dbReference>
<evidence type="ECO:0000256" key="3">
    <source>
        <dbReference type="PROSITE-ProRule" id="PRU00169"/>
    </source>
</evidence>
<dbReference type="Pfam" id="PF13614">
    <property type="entry name" value="AAA_31"/>
    <property type="match status" value="1"/>
</dbReference>
<dbReference type="Proteomes" id="UP000426444">
    <property type="component" value="Chromosome"/>
</dbReference>
<dbReference type="OrthoDB" id="9794577at2"/>
<dbReference type="InterPro" id="IPR050625">
    <property type="entry name" value="ParA/MinD_ATPase"/>
</dbReference>
<protein>
    <recommendedName>
        <fullName evidence="1">Stage 0 sporulation protein A homolog</fullName>
    </recommendedName>
</protein>
<proteinExistence type="predicted"/>
<dbReference type="EMBL" id="CP046457">
    <property type="protein sequence ID" value="QGU00292.1"/>
    <property type="molecule type" value="Genomic_DNA"/>
</dbReference>
<dbReference type="PROSITE" id="PS50110">
    <property type="entry name" value="RESPONSE_REGULATORY"/>
    <property type="match status" value="1"/>
</dbReference>
<keyword evidence="6" id="KW-1185">Reference proteome</keyword>
<dbReference type="PANTHER" id="PTHR43384">
    <property type="entry name" value="SEPTUM SITE-DETERMINING PROTEIN MIND HOMOLOG, CHLOROPLASTIC-RELATED"/>
    <property type="match status" value="1"/>
</dbReference>
<evidence type="ECO:0000313" key="6">
    <source>
        <dbReference type="Proteomes" id="UP000426444"/>
    </source>
</evidence>
<accession>A0A6I6DDU5</accession>
<dbReference type="GO" id="GO:0000160">
    <property type="term" value="P:phosphorelay signal transduction system"/>
    <property type="evidence" value="ECO:0007669"/>
    <property type="project" value="InterPro"/>
</dbReference>
<evidence type="ECO:0000259" key="4">
    <source>
        <dbReference type="PROSITE" id="PS50110"/>
    </source>
</evidence>
<evidence type="ECO:0000313" key="5">
    <source>
        <dbReference type="EMBL" id="QGU00292.1"/>
    </source>
</evidence>
<dbReference type="RefSeq" id="WP_156204095.1">
    <property type="nucleotide sequence ID" value="NZ_CP046457.1"/>
</dbReference>
<comment type="caution">
    <text evidence="3">Lacks conserved residue(s) required for the propagation of feature annotation.</text>
</comment>
<sequence>MEKATILLIDFMVKNDLKDYLDQQTGISVVGITDNVDIAFTMAERYEPTIIILNLDLTVDEVGLDIAEAFALEFTSSSLILMSSLDNKKILRHALKVGAKDVITLPIENKKILKIIQQVAKYDLKRRELFSIKKKVQPQFKVITVFNTKGGVGKSTVSLNLAIAIQQLTKDRVLLADLDLFSGNLSLMAGVDARRTIKDMIDELNNLDKEFLDEFCINHYSGIKILTAPAHPEYASFIEAEHIEKILNLVSQVFNYVVIDAPTHFSDTVIPALEFAQEIIIVANPDLASIQNLKQCLDLLNSLSMQSKVKVVFNKVGNNGYLDVKDLEKQLGVDVQCNIPNCEKEALNAVNLGVPLILEYKKIPASQKIREFAAKLVGDNKSKSFVELRR</sequence>
<name>A0A6I6DDU5_9FIRM</name>
<dbReference type="Gene3D" id="3.40.50.300">
    <property type="entry name" value="P-loop containing nucleotide triphosphate hydrolases"/>
    <property type="match status" value="1"/>
</dbReference>
<feature type="domain" description="Response regulatory" evidence="4">
    <location>
        <begin position="3"/>
        <end position="120"/>
    </location>
</feature>
<organism evidence="5 6">
    <name type="scientific">Candidatus Syntrophocurvum alkaliphilum</name>
    <dbReference type="NCBI Taxonomy" id="2293317"/>
    <lineage>
        <taxon>Bacteria</taxon>
        <taxon>Bacillati</taxon>
        <taxon>Bacillota</taxon>
        <taxon>Clostridia</taxon>
        <taxon>Eubacteriales</taxon>
        <taxon>Syntrophomonadaceae</taxon>
        <taxon>Candidatus Syntrophocurvum</taxon>
    </lineage>
</organism>
<evidence type="ECO:0000256" key="1">
    <source>
        <dbReference type="ARBA" id="ARBA00018672"/>
    </source>
</evidence>
<gene>
    <name evidence="5" type="ORF">SYNTR_1698</name>
</gene>
<dbReference type="GO" id="GO:0005829">
    <property type="term" value="C:cytosol"/>
    <property type="evidence" value="ECO:0007669"/>
    <property type="project" value="TreeGrafter"/>
</dbReference>
<dbReference type="SUPFAM" id="SSF52540">
    <property type="entry name" value="P-loop containing nucleoside triphosphate hydrolases"/>
    <property type="match status" value="1"/>
</dbReference>
<dbReference type="Pfam" id="PF00072">
    <property type="entry name" value="Response_reg"/>
    <property type="match status" value="1"/>
</dbReference>
<dbReference type="GO" id="GO:0016887">
    <property type="term" value="F:ATP hydrolysis activity"/>
    <property type="evidence" value="ECO:0007669"/>
    <property type="project" value="TreeGrafter"/>
</dbReference>
<comment type="function">
    <text evidence="2">May play the central regulatory role in sporulation. It may be an element of the effector pathway responsible for the activation of sporulation genes in response to nutritional stress. Spo0A may act in concert with spo0H (a sigma factor) to control the expression of some genes that are critical to the sporulation process.</text>
</comment>